<dbReference type="InterPro" id="IPR002656">
    <property type="entry name" value="Acyl_transf_3_dom"/>
</dbReference>
<dbReference type="Proteomes" id="UP001139104">
    <property type="component" value="Unassembled WGS sequence"/>
</dbReference>
<feature type="transmembrane region" description="Helical" evidence="1">
    <location>
        <begin position="246"/>
        <end position="265"/>
    </location>
</feature>
<feature type="domain" description="Acyltransferase 3" evidence="2">
    <location>
        <begin position="25"/>
        <end position="351"/>
    </location>
</feature>
<feature type="transmembrane region" description="Helical" evidence="1">
    <location>
        <begin position="50"/>
        <end position="70"/>
    </location>
</feature>
<dbReference type="InterPro" id="IPR050879">
    <property type="entry name" value="Acyltransferase_3"/>
</dbReference>
<evidence type="ECO:0000313" key="4">
    <source>
        <dbReference type="EMBL" id="MCI4682716.1"/>
    </source>
</evidence>
<keyword evidence="1" id="KW-0472">Membrane</keyword>
<comment type="caution">
    <text evidence="4">The sequence shown here is derived from an EMBL/GenBank/DDBJ whole genome shotgun (WGS) entry which is preliminary data.</text>
</comment>
<evidence type="ECO:0000259" key="3">
    <source>
        <dbReference type="Pfam" id="PF19040"/>
    </source>
</evidence>
<keyword evidence="4" id="KW-0012">Acyltransferase</keyword>
<feature type="transmembrane region" description="Helical" evidence="1">
    <location>
        <begin position="339"/>
        <end position="356"/>
    </location>
</feature>
<feature type="transmembrane region" description="Helical" evidence="1">
    <location>
        <begin position="216"/>
        <end position="234"/>
    </location>
</feature>
<feature type="transmembrane region" description="Helical" evidence="1">
    <location>
        <begin position="306"/>
        <end position="327"/>
    </location>
</feature>
<reference evidence="4" key="1">
    <citation type="journal article" date="2022" name="ISME J.">
        <title>Identification of active gaseous-alkane degraders at natural gas seeps.</title>
        <authorList>
            <person name="Farhan Ul Haque M."/>
            <person name="Hernandez M."/>
            <person name="Crombie A.T."/>
            <person name="Murrell J.C."/>
        </authorList>
    </citation>
    <scope>NUCLEOTIDE SEQUENCE</scope>
    <source>
        <strain evidence="4">PC2</strain>
    </source>
</reference>
<sequence>MDKLVSGARAGAATKPLGHHDFRPDINGLRALAVLGVVAFHAHHGLLPGGFTGVDVFFVISGFLITRIILSEREAEKFSLLFFYAKRAKRILPALLLVTSFVWVLGWLWADPRQFRMIGGHIEASSYFTVNLWLLRQTAGIGGYFDIASNSKPLLHLWSLSIEEQFYLFWPATMLLLFSAGRRWLGPGIALIFALSLAFCLYETPRDPSAAFYLPWTRAWELALGALLAWREVFILHRAPHPERPWADVGAGLGVALICASYVLLDETQAFPGWRALAPALGSALVIAFPGSRIGAYVLGNRVAQFFGLISYPLYLWHWPLFAFAHIRPGVTPDGATMAALSALAVVLAYLTWRFVERPVGHLFRRRPRAVALALVALLGVTGVVGSATRVADGVPNRFPPEVVRIFNYTKTGADLPRLQACFYQREEKRFSLEEERRRAASFFEANHCGVIADPRKPTIMIVGDSHAAVLFVGLEHEFAGRANVVAMTATYCMPLIENTPMDQGAGGTPRCHAINQYVFRQIRAIKPDVLVVGAYFASYASDHAWLYPNYFNDFLANVHRLHKDGVKNIVIAGEIPTWSPFLPILVGLDVNTGKKPPEFSAIGLRPESRAADARLKKMDWGPGATYVSQAAKLCRAGECRRLVGDKLPEDMIAVDYGHYSFDGSIFAVKNILAPVIDPLLGKARGN</sequence>
<organism evidence="4 5">
    <name type="scientific">Candidatus Rhodoblastus alkanivorans</name>
    <dbReference type="NCBI Taxonomy" id="2954117"/>
    <lineage>
        <taxon>Bacteria</taxon>
        <taxon>Pseudomonadati</taxon>
        <taxon>Pseudomonadota</taxon>
        <taxon>Alphaproteobacteria</taxon>
        <taxon>Hyphomicrobiales</taxon>
        <taxon>Rhodoblastaceae</taxon>
        <taxon>Rhodoblastus</taxon>
    </lineage>
</organism>
<name>A0ABS9Z5H3_9HYPH</name>
<feature type="transmembrane region" description="Helical" evidence="1">
    <location>
        <begin position="91"/>
        <end position="110"/>
    </location>
</feature>
<dbReference type="GO" id="GO:0016746">
    <property type="term" value="F:acyltransferase activity"/>
    <property type="evidence" value="ECO:0007669"/>
    <property type="project" value="UniProtKB-KW"/>
</dbReference>
<protein>
    <submittedName>
        <fullName evidence="4">Acyltransferase</fullName>
    </submittedName>
</protein>
<feature type="transmembrane region" description="Helical" evidence="1">
    <location>
        <begin position="368"/>
        <end position="388"/>
    </location>
</feature>
<dbReference type="Pfam" id="PF19040">
    <property type="entry name" value="SGNH"/>
    <property type="match status" value="1"/>
</dbReference>
<dbReference type="PANTHER" id="PTHR23028:SF53">
    <property type="entry name" value="ACYL_TRANSF_3 DOMAIN-CONTAINING PROTEIN"/>
    <property type="match status" value="1"/>
</dbReference>
<keyword evidence="4" id="KW-0808">Transferase</keyword>
<dbReference type="Pfam" id="PF01757">
    <property type="entry name" value="Acyl_transf_3"/>
    <property type="match status" value="1"/>
</dbReference>
<proteinExistence type="predicted"/>
<evidence type="ECO:0000313" key="5">
    <source>
        <dbReference type="Proteomes" id="UP001139104"/>
    </source>
</evidence>
<evidence type="ECO:0000256" key="1">
    <source>
        <dbReference type="SAM" id="Phobius"/>
    </source>
</evidence>
<dbReference type="InterPro" id="IPR043968">
    <property type="entry name" value="SGNH"/>
</dbReference>
<feature type="domain" description="SGNH" evidence="3">
    <location>
        <begin position="447"/>
        <end position="667"/>
    </location>
</feature>
<gene>
    <name evidence="4" type="ORF">K2U94_08040</name>
</gene>
<accession>A0ABS9Z5H3</accession>
<dbReference type="EMBL" id="JAIVFP010000001">
    <property type="protein sequence ID" value="MCI4682716.1"/>
    <property type="molecule type" value="Genomic_DNA"/>
</dbReference>
<keyword evidence="5" id="KW-1185">Reference proteome</keyword>
<evidence type="ECO:0000259" key="2">
    <source>
        <dbReference type="Pfam" id="PF01757"/>
    </source>
</evidence>
<feature type="transmembrane region" description="Helical" evidence="1">
    <location>
        <begin position="184"/>
        <end position="204"/>
    </location>
</feature>
<dbReference type="PANTHER" id="PTHR23028">
    <property type="entry name" value="ACETYLTRANSFERASE"/>
    <property type="match status" value="1"/>
</dbReference>
<keyword evidence="1" id="KW-1133">Transmembrane helix</keyword>
<dbReference type="RefSeq" id="WP_243066712.1">
    <property type="nucleotide sequence ID" value="NZ_JAIVFK010000032.1"/>
</dbReference>
<keyword evidence="1" id="KW-0812">Transmembrane</keyword>